<feature type="region of interest" description="Disordered" evidence="1">
    <location>
        <begin position="1"/>
        <end position="34"/>
    </location>
</feature>
<dbReference type="AlphaFoldDB" id="A0A9P9WUL2"/>
<evidence type="ECO:0000313" key="2">
    <source>
        <dbReference type="EMBL" id="KAI1879575.1"/>
    </source>
</evidence>
<keyword evidence="3" id="KW-1185">Reference proteome</keyword>
<dbReference type="EMBL" id="JAFIMR010000004">
    <property type="protein sequence ID" value="KAI1879575.1"/>
    <property type="molecule type" value="Genomic_DNA"/>
</dbReference>
<accession>A0A9P9WUL2</accession>
<feature type="compositionally biased region" description="Basic and acidic residues" evidence="1">
    <location>
        <begin position="1"/>
        <end position="12"/>
    </location>
</feature>
<evidence type="ECO:0000256" key="1">
    <source>
        <dbReference type="SAM" id="MobiDB-lite"/>
    </source>
</evidence>
<organism evidence="2 3">
    <name type="scientific">Neoarthrinium moseri</name>
    <dbReference type="NCBI Taxonomy" id="1658444"/>
    <lineage>
        <taxon>Eukaryota</taxon>
        <taxon>Fungi</taxon>
        <taxon>Dikarya</taxon>
        <taxon>Ascomycota</taxon>
        <taxon>Pezizomycotina</taxon>
        <taxon>Sordariomycetes</taxon>
        <taxon>Xylariomycetidae</taxon>
        <taxon>Amphisphaeriales</taxon>
        <taxon>Apiosporaceae</taxon>
        <taxon>Neoarthrinium</taxon>
    </lineage>
</organism>
<reference evidence="2" key="1">
    <citation type="submission" date="2021-03" db="EMBL/GenBank/DDBJ databases">
        <title>Revisited historic fungal species revealed as producer of novel bioactive compounds through whole genome sequencing and comparative genomics.</title>
        <authorList>
            <person name="Vignolle G.A."/>
            <person name="Hochenegger N."/>
            <person name="Mach R.L."/>
            <person name="Mach-Aigner A.R."/>
            <person name="Javad Rahimi M."/>
            <person name="Salim K.A."/>
            <person name="Chan C.M."/>
            <person name="Lim L.B.L."/>
            <person name="Cai F."/>
            <person name="Druzhinina I.S."/>
            <person name="U'Ren J.M."/>
            <person name="Derntl C."/>
        </authorList>
    </citation>
    <scope>NUCLEOTIDE SEQUENCE</scope>
    <source>
        <strain evidence="2">TUCIM 5799</strain>
    </source>
</reference>
<name>A0A9P9WUL2_9PEZI</name>
<gene>
    <name evidence="2" type="ORF">JX265_002529</name>
</gene>
<protein>
    <submittedName>
        <fullName evidence="2">Uncharacterized protein</fullName>
    </submittedName>
</protein>
<dbReference type="Proteomes" id="UP000829685">
    <property type="component" value="Unassembled WGS sequence"/>
</dbReference>
<sequence>MDAEQLHTDPAERAAPPLPSPLGAHPVSIAPPMIGPQLFQPAQTGPTFQNFQSHLDANGALPMYSVAMNHHWPGPYGQPFGAPPRRPGSPAFSEEPEDRRPVRRVSGRVRFTPRAHSDADSVTEADNESIISITDPNGWQTFAVPDPDVKVVYEAWEIVALPDTQVWHTWKRCMGINFGVTWRSVPDGFVRLTPLMAFEQGELIDMIDNARQSHAAKDAKADEKAYDQDLANRVSKLDNDIYNRLQRLLDDKTFETNLNPRRQREWTIALLTEEELQMTAMAPERKKRGIFRWSREETAADRWFVVIKGEETKSSKAGWVRHDQFTNPWRKVDRHDLMEIRHERNRQRG</sequence>
<comment type="caution">
    <text evidence="2">The sequence shown here is derived from an EMBL/GenBank/DDBJ whole genome shotgun (WGS) entry which is preliminary data.</text>
</comment>
<evidence type="ECO:0000313" key="3">
    <source>
        <dbReference type="Proteomes" id="UP000829685"/>
    </source>
</evidence>
<dbReference type="OrthoDB" id="5190749at2759"/>
<feature type="region of interest" description="Disordered" evidence="1">
    <location>
        <begin position="75"/>
        <end position="104"/>
    </location>
</feature>
<proteinExistence type="predicted"/>